<keyword evidence="2" id="KW-1185">Reference proteome</keyword>
<gene>
    <name evidence="1" type="ORF">FKW44_017381</name>
</gene>
<reference evidence="2" key="1">
    <citation type="submission" date="2021-01" db="EMBL/GenBank/DDBJ databases">
        <title>Caligus Genome Assembly.</title>
        <authorList>
            <person name="Gallardo-Escarate C."/>
        </authorList>
    </citation>
    <scope>NUCLEOTIDE SEQUENCE [LARGE SCALE GENOMIC DNA]</scope>
</reference>
<evidence type="ECO:0000313" key="1">
    <source>
        <dbReference type="EMBL" id="QQP37184.1"/>
    </source>
</evidence>
<name>A0A7T8GSU2_CALRO</name>
<dbReference type="AlphaFoldDB" id="A0A7T8GSU2"/>
<dbReference type="EMBL" id="CP045901">
    <property type="protein sequence ID" value="QQP37184.1"/>
    <property type="molecule type" value="Genomic_DNA"/>
</dbReference>
<accession>A0A7T8GSU2</accession>
<sequence>MGGYSDGDGFPLTDLNDGVPTSLTDGLLKDIDILLGPHIGRKHYKEEEKKEDN</sequence>
<protein>
    <submittedName>
        <fullName evidence="1">LOC100879661</fullName>
    </submittedName>
</protein>
<proteinExistence type="predicted"/>
<organism evidence="1 2">
    <name type="scientific">Caligus rogercresseyi</name>
    <name type="common">Sea louse</name>
    <dbReference type="NCBI Taxonomy" id="217165"/>
    <lineage>
        <taxon>Eukaryota</taxon>
        <taxon>Metazoa</taxon>
        <taxon>Ecdysozoa</taxon>
        <taxon>Arthropoda</taxon>
        <taxon>Crustacea</taxon>
        <taxon>Multicrustacea</taxon>
        <taxon>Hexanauplia</taxon>
        <taxon>Copepoda</taxon>
        <taxon>Siphonostomatoida</taxon>
        <taxon>Caligidae</taxon>
        <taxon>Caligus</taxon>
    </lineage>
</organism>
<evidence type="ECO:0000313" key="2">
    <source>
        <dbReference type="Proteomes" id="UP000595437"/>
    </source>
</evidence>
<dbReference type="Proteomes" id="UP000595437">
    <property type="component" value="Chromosome 12"/>
</dbReference>